<dbReference type="Proteomes" id="UP001328107">
    <property type="component" value="Unassembled WGS sequence"/>
</dbReference>
<organism evidence="2 3">
    <name type="scientific">Pristionchus mayeri</name>
    <dbReference type="NCBI Taxonomy" id="1317129"/>
    <lineage>
        <taxon>Eukaryota</taxon>
        <taxon>Metazoa</taxon>
        <taxon>Ecdysozoa</taxon>
        <taxon>Nematoda</taxon>
        <taxon>Chromadorea</taxon>
        <taxon>Rhabditida</taxon>
        <taxon>Rhabditina</taxon>
        <taxon>Diplogasteromorpha</taxon>
        <taxon>Diplogasteroidea</taxon>
        <taxon>Neodiplogasteridae</taxon>
        <taxon>Pristionchus</taxon>
    </lineage>
</organism>
<proteinExistence type="predicted"/>
<evidence type="ECO:0000313" key="2">
    <source>
        <dbReference type="EMBL" id="GMR53711.1"/>
    </source>
</evidence>
<dbReference type="AlphaFoldDB" id="A0AAN5CZQ4"/>
<feature type="compositionally biased region" description="Basic and acidic residues" evidence="1">
    <location>
        <begin position="7"/>
        <end position="20"/>
    </location>
</feature>
<dbReference type="EMBL" id="BTRK01000005">
    <property type="protein sequence ID" value="GMR53711.1"/>
    <property type="molecule type" value="Genomic_DNA"/>
</dbReference>
<sequence>QATGSRHQNDRHHESRRSDNDMTTISRNLSSGRLDIFPARGERFSGGILMSENALFTHSRRLHSLAHRGKQGIKIP</sequence>
<evidence type="ECO:0000313" key="3">
    <source>
        <dbReference type="Proteomes" id="UP001328107"/>
    </source>
</evidence>
<keyword evidence="3" id="KW-1185">Reference proteome</keyword>
<feature type="non-terminal residue" evidence="2">
    <location>
        <position position="1"/>
    </location>
</feature>
<gene>
    <name evidence="2" type="ORF">PMAYCL1PPCAC_23906</name>
</gene>
<feature type="region of interest" description="Disordered" evidence="1">
    <location>
        <begin position="1"/>
        <end position="29"/>
    </location>
</feature>
<name>A0AAN5CZQ4_9BILA</name>
<protein>
    <submittedName>
        <fullName evidence="2">Uncharacterized protein</fullName>
    </submittedName>
</protein>
<evidence type="ECO:0000256" key="1">
    <source>
        <dbReference type="SAM" id="MobiDB-lite"/>
    </source>
</evidence>
<reference evidence="3" key="1">
    <citation type="submission" date="2022-10" db="EMBL/GenBank/DDBJ databases">
        <title>Genome assembly of Pristionchus species.</title>
        <authorList>
            <person name="Yoshida K."/>
            <person name="Sommer R.J."/>
        </authorList>
    </citation>
    <scope>NUCLEOTIDE SEQUENCE [LARGE SCALE GENOMIC DNA]</scope>
    <source>
        <strain evidence="3">RS5460</strain>
    </source>
</reference>
<comment type="caution">
    <text evidence="2">The sequence shown here is derived from an EMBL/GenBank/DDBJ whole genome shotgun (WGS) entry which is preliminary data.</text>
</comment>
<accession>A0AAN5CZQ4</accession>